<accession>A0A6J2UMK0</accession>
<dbReference type="PROSITE" id="PS00290">
    <property type="entry name" value="IG_MHC"/>
    <property type="match status" value="1"/>
</dbReference>
<evidence type="ECO:0000256" key="7">
    <source>
        <dbReference type="ARBA" id="ARBA00023130"/>
    </source>
</evidence>
<organism evidence="16 17">
    <name type="scientific">Chanos chanos</name>
    <name type="common">Milkfish</name>
    <name type="synonym">Mugil chanos</name>
    <dbReference type="NCBI Taxonomy" id="29144"/>
    <lineage>
        <taxon>Eukaryota</taxon>
        <taxon>Metazoa</taxon>
        <taxon>Chordata</taxon>
        <taxon>Craniata</taxon>
        <taxon>Vertebrata</taxon>
        <taxon>Euteleostomi</taxon>
        <taxon>Actinopterygii</taxon>
        <taxon>Neopterygii</taxon>
        <taxon>Teleostei</taxon>
        <taxon>Ostariophysi</taxon>
        <taxon>Gonorynchiformes</taxon>
        <taxon>Chanidae</taxon>
        <taxon>Chanos</taxon>
    </lineage>
</organism>
<feature type="transmembrane region" description="Helical" evidence="13">
    <location>
        <begin position="211"/>
        <end position="236"/>
    </location>
</feature>
<dbReference type="AlphaFoldDB" id="A0A6J2UMK0"/>
<evidence type="ECO:0000313" key="17">
    <source>
        <dbReference type="RefSeq" id="XP_030621304.1"/>
    </source>
</evidence>
<keyword evidence="12" id="KW-0393">Immunoglobulin domain</keyword>
<keyword evidence="10" id="KW-0325">Glycoprotein</keyword>
<keyword evidence="16" id="KW-1185">Reference proteome</keyword>
<comment type="subcellular location">
    <subcellularLocation>
        <location evidence="1">Membrane</location>
        <topology evidence="1">Single-pass type I membrane protein</topology>
    </subcellularLocation>
</comment>
<dbReference type="PANTHER" id="PTHR19944">
    <property type="entry name" value="MHC CLASS II-RELATED"/>
    <property type="match status" value="1"/>
</dbReference>
<evidence type="ECO:0000256" key="10">
    <source>
        <dbReference type="ARBA" id="ARBA00023180"/>
    </source>
</evidence>
<evidence type="ECO:0000256" key="6">
    <source>
        <dbReference type="ARBA" id="ARBA00022989"/>
    </source>
</evidence>
<evidence type="ECO:0000256" key="13">
    <source>
        <dbReference type="SAM" id="Phobius"/>
    </source>
</evidence>
<dbReference type="PANTHER" id="PTHR19944:SF86">
    <property type="entry name" value="HLA CLASS II HISTOCOMPATIBILITY ANTIGEN, DR ALPHA CHAIN"/>
    <property type="match status" value="1"/>
</dbReference>
<keyword evidence="3 13" id="KW-0812">Transmembrane</keyword>
<proteinExistence type="inferred from homology"/>
<dbReference type="Proteomes" id="UP000504632">
    <property type="component" value="Chromosome 1"/>
</dbReference>
<dbReference type="InterPro" id="IPR003597">
    <property type="entry name" value="Ig_C1-set"/>
</dbReference>
<evidence type="ECO:0000313" key="16">
    <source>
        <dbReference type="Proteomes" id="UP000504632"/>
    </source>
</evidence>
<dbReference type="InterPro" id="IPR013783">
    <property type="entry name" value="Ig-like_fold"/>
</dbReference>
<evidence type="ECO:0000256" key="2">
    <source>
        <dbReference type="ARBA" id="ARBA00007394"/>
    </source>
</evidence>
<gene>
    <name evidence="17" type="primary">LOC115804952</name>
</gene>
<keyword evidence="6 13" id="KW-1133">Transmembrane helix</keyword>
<dbReference type="SUPFAM" id="SSF54452">
    <property type="entry name" value="MHC antigen-recognition domain"/>
    <property type="match status" value="1"/>
</dbReference>
<dbReference type="Pfam" id="PF07654">
    <property type="entry name" value="C1-set"/>
    <property type="match status" value="1"/>
</dbReference>
<dbReference type="SMR" id="A0A6J2UMK0"/>
<dbReference type="GO" id="GO:0042613">
    <property type="term" value="C:MHC class II protein complex"/>
    <property type="evidence" value="ECO:0007669"/>
    <property type="project" value="UniProtKB-KW"/>
</dbReference>
<dbReference type="InParanoid" id="A0A6J2UMK0"/>
<dbReference type="InterPro" id="IPR001003">
    <property type="entry name" value="MHC_II_a_N"/>
</dbReference>
<dbReference type="PROSITE" id="PS50835">
    <property type="entry name" value="IG_LIKE"/>
    <property type="match status" value="1"/>
</dbReference>
<evidence type="ECO:0000256" key="1">
    <source>
        <dbReference type="ARBA" id="ARBA00004479"/>
    </source>
</evidence>
<dbReference type="OrthoDB" id="8925804at2759"/>
<dbReference type="GeneID" id="115804952"/>
<evidence type="ECO:0000256" key="14">
    <source>
        <dbReference type="SAM" id="SignalP"/>
    </source>
</evidence>
<evidence type="ECO:0000256" key="8">
    <source>
        <dbReference type="ARBA" id="ARBA00023136"/>
    </source>
</evidence>
<dbReference type="InterPro" id="IPR050160">
    <property type="entry name" value="MHC/Immunoglobulin"/>
</dbReference>
<dbReference type="SMART" id="SM00920">
    <property type="entry name" value="MHC_II_alpha"/>
    <property type="match status" value="1"/>
</dbReference>
<evidence type="ECO:0000256" key="11">
    <source>
        <dbReference type="ARBA" id="ARBA00023182"/>
    </source>
</evidence>
<keyword evidence="9" id="KW-1015">Disulfide bond</keyword>
<evidence type="ECO:0000259" key="15">
    <source>
        <dbReference type="PROSITE" id="PS50835"/>
    </source>
</evidence>
<feature type="domain" description="Ig-like" evidence="15">
    <location>
        <begin position="106"/>
        <end position="186"/>
    </location>
</feature>
<keyword evidence="8 13" id="KW-0472">Membrane</keyword>
<protein>
    <submittedName>
        <fullName evidence="17">H-2 class II histocompatibility antigen, A-U alpha chain-like</fullName>
    </submittedName>
</protein>
<dbReference type="GO" id="GO:0002504">
    <property type="term" value="P:antigen processing and presentation of peptide or polysaccharide antigen via MHC class II"/>
    <property type="evidence" value="ECO:0007669"/>
    <property type="project" value="UniProtKB-KW"/>
</dbReference>
<evidence type="ECO:0000256" key="3">
    <source>
        <dbReference type="ARBA" id="ARBA00022692"/>
    </source>
</evidence>
<feature type="chain" id="PRO_5027055924" evidence="14">
    <location>
        <begin position="21"/>
        <end position="242"/>
    </location>
</feature>
<dbReference type="SMART" id="SM00407">
    <property type="entry name" value="IGc1"/>
    <property type="match status" value="1"/>
</dbReference>
<dbReference type="Pfam" id="PF00993">
    <property type="entry name" value="MHC_II_alpha"/>
    <property type="match status" value="1"/>
</dbReference>
<keyword evidence="11" id="KW-0491">MHC II</keyword>
<dbReference type="CDD" id="cd05767">
    <property type="entry name" value="IgC1_MHC_II_alpha"/>
    <property type="match status" value="1"/>
</dbReference>
<dbReference type="InterPro" id="IPR014745">
    <property type="entry name" value="MHC_II_a/b_N"/>
</dbReference>
<dbReference type="Gene3D" id="3.10.320.10">
    <property type="entry name" value="Class II Histocompatibility Antigen, M Beta Chain, Chain B, domain 1"/>
    <property type="match status" value="1"/>
</dbReference>
<evidence type="ECO:0000256" key="12">
    <source>
        <dbReference type="ARBA" id="ARBA00023319"/>
    </source>
</evidence>
<evidence type="ECO:0000256" key="9">
    <source>
        <dbReference type="ARBA" id="ARBA00023157"/>
    </source>
</evidence>
<keyword evidence="4 14" id="KW-0732">Signal</keyword>
<sequence length="242" mass="27243">MKFLVAVLIFINIFFKETDQYLHIFDRDEICSDAENADELTYEFDGDELGYIDFKKKEGISTLPDFADPIDFAYYEFALAEMAACKVQLERAKYGFRKPPEQMDPPQTTLYPTNEVKLGLVNTFICYVTGFYPPPVKVTWSKNNVNVTEGVSLSRYSFNSDYTFTQFSTLTTTPVAGDVYSCTVEHKALQEPQTRFWDTDVDEVNAAQPCIGPTVFCGAGLVLGILGLATGIFFLVKGYKCP</sequence>
<dbReference type="GO" id="GO:0002250">
    <property type="term" value="P:adaptive immune response"/>
    <property type="evidence" value="ECO:0007669"/>
    <property type="project" value="UniProtKB-KW"/>
</dbReference>
<reference evidence="17" key="1">
    <citation type="submission" date="2025-08" db="UniProtKB">
        <authorList>
            <consortium name="RefSeq"/>
        </authorList>
    </citation>
    <scope>IDENTIFICATION</scope>
</reference>
<dbReference type="InterPro" id="IPR007110">
    <property type="entry name" value="Ig-like_dom"/>
</dbReference>
<evidence type="ECO:0000256" key="4">
    <source>
        <dbReference type="ARBA" id="ARBA00022729"/>
    </source>
</evidence>
<dbReference type="InterPro" id="IPR036179">
    <property type="entry name" value="Ig-like_dom_sf"/>
</dbReference>
<evidence type="ECO:0000256" key="5">
    <source>
        <dbReference type="ARBA" id="ARBA00022859"/>
    </source>
</evidence>
<dbReference type="SUPFAM" id="SSF48726">
    <property type="entry name" value="Immunoglobulin"/>
    <property type="match status" value="1"/>
</dbReference>
<dbReference type="InterPro" id="IPR003006">
    <property type="entry name" value="Ig/MHC_CS"/>
</dbReference>
<dbReference type="Gene3D" id="2.60.40.10">
    <property type="entry name" value="Immunoglobulins"/>
    <property type="match status" value="1"/>
</dbReference>
<comment type="similarity">
    <text evidence="2">Belongs to the MHC class II family.</text>
</comment>
<dbReference type="RefSeq" id="XP_030621304.1">
    <property type="nucleotide sequence ID" value="XM_030765444.1"/>
</dbReference>
<name>A0A6J2UMK0_CHACN</name>
<keyword evidence="7" id="KW-1064">Adaptive immunity</keyword>
<feature type="signal peptide" evidence="14">
    <location>
        <begin position="1"/>
        <end position="20"/>
    </location>
</feature>
<dbReference type="InterPro" id="IPR011162">
    <property type="entry name" value="MHC_I/II-like_Ag-recog"/>
</dbReference>
<keyword evidence="5" id="KW-0391">Immunity</keyword>